<feature type="domain" description="Ubiquitin-like protease family profile" evidence="6">
    <location>
        <begin position="66"/>
        <end position="254"/>
    </location>
</feature>
<dbReference type="GO" id="GO:0016926">
    <property type="term" value="P:protein desumoylation"/>
    <property type="evidence" value="ECO:0007669"/>
    <property type="project" value="TreeGrafter"/>
</dbReference>
<keyword evidence="3" id="KW-0378">Hydrolase</keyword>
<dbReference type="InterPro" id="IPR038765">
    <property type="entry name" value="Papain-like_cys_pep_sf"/>
</dbReference>
<dbReference type="InterPro" id="IPR003653">
    <property type="entry name" value="Peptidase_C48_C"/>
</dbReference>
<sequence>MAVGPIQSLVYPELHAAHGRWVAGRASRGFVPLATTPLSKVQRQLVRELVGASAAAIVRPENKGRMKLVGADFLRLGGVAWLSGEVMNSFVALVNARDDRGRLRSTTADSSNKPSTLPRTRMLNTHFFSRLCLRRGHYCYDNVRRWGTKAGVDLENVDNIIIPVHLNNAHWLLVVVDVAKRAFVFYDSLSLTDAEDAVGVVRRWLSDEALARLGSAASTRWAVDTWEVVVDPTTPRQSDAGSCGVFALAAADCFSLGVPLSFSQSEVPTLRQRIALALFFDDLDCDLDVSHCVRLTAVAPSDSDEEGPAFSSDVDEVFSASEGDDGDSDAGDPGGTAGEDDGGVFVDGDAGVAASVIAPGGE</sequence>
<keyword evidence="8" id="KW-1185">Reference proteome</keyword>
<dbReference type="GO" id="GO:0005634">
    <property type="term" value="C:nucleus"/>
    <property type="evidence" value="ECO:0007669"/>
    <property type="project" value="TreeGrafter"/>
</dbReference>
<dbReference type="OrthoDB" id="1939479at2759"/>
<keyword evidence="2" id="KW-0645">Protease</keyword>
<keyword evidence="4" id="KW-0788">Thiol protease</keyword>
<dbReference type="PROSITE" id="PS50600">
    <property type="entry name" value="ULP_PROTEASE"/>
    <property type="match status" value="1"/>
</dbReference>
<evidence type="ECO:0000259" key="6">
    <source>
        <dbReference type="PROSITE" id="PS50600"/>
    </source>
</evidence>
<proteinExistence type="inferred from homology"/>
<feature type="region of interest" description="Disordered" evidence="5">
    <location>
        <begin position="301"/>
        <end position="347"/>
    </location>
</feature>
<protein>
    <recommendedName>
        <fullName evidence="6">Ubiquitin-like protease family profile domain-containing protein</fullName>
    </recommendedName>
</protein>
<dbReference type="SUPFAM" id="SSF54001">
    <property type="entry name" value="Cysteine proteinases"/>
    <property type="match status" value="1"/>
</dbReference>
<dbReference type="Proteomes" id="UP000218209">
    <property type="component" value="Unassembled WGS sequence"/>
</dbReference>
<name>A0A1X6PHM0_PORUM</name>
<dbReference type="EMBL" id="KV918780">
    <property type="protein sequence ID" value="OSX80163.1"/>
    <property type="molecule type" value="Genomic_DNA"/>
</dbReference>
<dbReference type="GO" id="GO:0016929">
    <property type="term" value="F:deSUMOylase activity"/>
    <property type="evidence" value="ECO:0007669"/>
    <property type="project" value="TreeGrafter"/>
</dbReference>
<gene>
    <name evidence="7" type="ORF">BU14_0058s0074</name>
</gene>
<evidence type="ECO:0000256" key="3">
    <source>
        <dbReference type="ARBA" id="ARBA00022801"/>
    </source>
</evidence>
<evidence type="ECO:0000256" key="1">
    <source>
        <dbReference type="ARBA" id="ARBA00005234"/>
    </source>
</evidence>
<dbReference type="GO" id="GO:0006508">
    <property type="term" value="P:proteolysis"/>
    <property type="evidence" value="ECO:0007669"/>
    <property type="project" value="UniProtKB-KW"/>
</dbReference>
<evidence type="ECO:0000313" key="8">
    <source>
        <dbReference type="Proteomes" id="UP000218209"/>
    </source>
</evidence>
<dbReference type="PANTHER" id="PTHR12606">
    <property type="entry name" value="SENTRIN/SUMO-SPECIFIC PROTEASE"/>
    <property type="match status" value="1"/>
</dbReference>
<dbReference type="Pfam" id="PF02902">
    <property type="entry name" value="Peptidase_C48"/>
    <property type="match status" value="1"/>
</dbReference>
<evidence type="ECO:0000313" key="7">
    <source>
        <dbReference type="EMBL" id="OSX80163.1"/>
    </source>
</evidence>
<comment type="similarity">
    <text evidence="1">Belongs to the peptidase C48 family.</text>
</comment>
<dbReference type="PANTHER" id="PTHR12606:SF141">
    <property type="entry name" value="GH15225P-RELATED"/>
    <property type="match status" value="1"/>
</dbReference>
<accession>A0A1X6PHM0</accession>
<organism evidence="7 8">
    <name type="scientific">Porphyra umbilicalis</name>
    <name type="common">Purple laver</name>
    <name type="synonym">Red alga</name>
    <dbReference type="NCBI Taxonomy" id="2786"/>
    <lineage>
        <taxon>Eukaryota</taxon>
        <taxon>Rhodophyta</taxon>
        <taxon>Bangiophyceae</taxon>
        <taxon>Bangiales</taxon>
        <taxon>Bangiaceae</taxon>
        <taxon>Porphyra</taxon>
    </lineage>
</organism>
<evidence type="ECO:0000256" key="2">
    <source>
        <dbReference type="ARBA" id="ARBA00022670"/>
    </source>
</evidence>
<dbReference type="AlphaFoldDB" id="A0A1X6PHM0"/>
<evidence type="ECO:0000256" key="4">
    <source>
        <dbReference type="ARBA" id="ARBA00022807"/>
    </source>
</evidence>
<reference evidence="7 8" key="1">
    <citation type="submission" date="2017-03" db="EMBL/GenBank/DDBJ databases">
        <title>WGS assembly of Porphyra umbilicalis.</title>
        <authorList>
            <person name="Brawley S.H."/>
            <person name="Blouin N.A."/>
            <person name="Ficko-Blean E."/>
            <person name="Wheeler G.L."/>
            <person name="Lohr M."/>
            <person name="Goodson H.V."/>
            <person name="Jenkins J.W."/>
            <person name="Blaby-Haas C.E."/>
            <person name="Helliwell K.E."/>
            <person name="Chan C."/>
            <person name="Marriage T."/>
            <person name="Bhattacharya D."/>
            <person name="Klein A.S."/>
            <person name="Badis Y."/>
            <person name="Brodie J."/>
            <person name="Cao Y."/>
            <person name="Collen J."/>
            <person name="Dittami S.M."/>
            <person name="Gachon C.M."/>
            <person name="Green B.R."/>
            <person name="Karpowicz S."/>
            <person name="Kim J.W."/>
            <person name="Kudahl U."/>
            <person name="Lin S."/>
            <person name="Michel G."/>
            <person name="Mittag M."/>
            <person name="Olson B.J."/>
            <person name="Pangilinan J."/>
            <person name="Peng Y."/>
            <person name="Qiu H."/>
            <person name="Shu S."/>
            <person name="Singer J.T."/>
            <person name="Smith A.G."/>
            <person name="Sprecher B.N."/>
            <person name="Wagner V."/>
            <person name="Wang W."/>
            <person name="Wang Z.-Y."/>
            <person name="Yan J."/>
            <person name="Yarish C."/>
            <person name="Zoeuner-Riek S."/>
            <person name="Zhuang Y."/>
            <person name="Zou Y."/>
            <person name="Lindquist E.A."/>
            <person name="Grimwood J."/>
            <person name="Barry K."/>
            <person name="Rokhsar D.S."/>
            <person name="Schmutz J."/>
            <person name="Stiller J.W."/>
            <person name="Grossman A.R."/>
            <person name="Prochnik S.E."/>
        </authorList>
    </citation>
    <scope>NUCLEOTIDE SEQUENCE [LARGE SCALE GENOMIC DNA]</scope>
    <source>
        <strain evidence="7">4086291</strain>
    </source>
</reference>
<dbReference type="Gene3D" id="3.40.395.10">
    <property type="entry name" value="Adenoviral Proteinase, Chain A"/>
    <property type="match status" value="1"/>
</dbReference>
<evidence type="ECO:0000256" key="5">
    <source>
        <dbReference type="SAM" id="MobiDB-lite"/>
    </source>
</evidence>